<accession>A0A0F9EYE7</accession>
<sequence length="71" mass="7984">MVEFAAATEFNLRPGMLVLGEVNNNRLPGRIKEITRLGDVMVDFSGTGYGFVKAMRRQNLQVVMTRKARVI</sequence>
<reference evidence="1" key="1">
    <citation type="journal article" date="2015" name="Nature">
        <title>Complex archaea that bridge the gap between prokaryotes and eukaryotes.</title>
        <authorList>
            <person name="Spang A."/>
            <person name="Saw J.H."/>
            <person name="Jorgensen S.L."/>
            <person name="Zaremba-Niedzwiedzka K."/>
            <person name="Martijn J."/>
            <person name="Lind A.E."/>
            <person name="van Eijk R."/>
            <person name="Schleper C."/>
            <person name="Guy L."/>
            <person name="Ettema T.J."/>
        </authorList>
    </citation>
    <scope>NUCLEOTIDE SEQUENCE</scope>
</reference>
<proteinExistence type="predicted"/>
<dbReference type="EMBL" id="LAZR01034958">
    <property type="protein sequence ID" value="KKL28823.1"/>
    <property type="molecule type" value="Genomic_DNA"/>
</dbReference>
<organism evidence="1">
    <name type="scientific">marine sediment metagenome</name>
    <dbReference type="NCBI Taxonomy" id="412755"/>
    <lineage>
        <taxon>unclassified sequences</taxon>
        <taxon>metagenomes</taxon>
        <taxon>ecological metagenomes</taxon>
    </lineage>
</organism>
<gene>
    <name evidence="1" type="ORF">LCGC14_2371250</name>
</gene>
<evidence type="ECO:0000313" key="1">
    <source>
        <dbReference type="EMBL" id="KKL28823.1"/>
    </source>
</evidence>
<name>A0A0F9EYE7_9ZZZZ</name>
<protein>
    <submittedName>
        <fullName evidence="1">Uncharacterized protein</fullName>
    </submittedName>
</protein>
<comment type="caution">
    <text evidence="1">The sequence shown here is derived from an EMBL/GenBank/DDBJ whole genome shotgun (WGS) entry which is preliminary data.</text>
</comment>
<dbReference type="AlphaFoldDB" id="A0A0F9EYE7"/>